<keyword evidence="2" id="KW-1185">Reference proteome</keyword>
<dbReference type="AlphaFoldDB" id="A0A078ACI5"/>
<reference evidence="1 2" key="1">
    <citation type="submission" date="2014-06" db="EMBL/GenBank/DDBJ databases">
        <authorList>
            <person name="Swart Estienne"/>
        </authorList>
    </citation>
    <scope>NUCLEOTIDE SEQUENCE [LARGE SCALE GENOMIC DNA]</scope>
    <source>
        <strain evidence="1 2">130c</strain>
    </source>
</reference>
<sequence>MLRQNQNYEGENSEIIKLGLLIEFNHYQQGLGFQSLSDNGDVGDKMFEALNAKKFEVTRINYRFKLKQNQKFSDVLLKILKKNYTIAKAIHYLQDAKHNDKKFFLIIFVRSHAFLPINGQYLEIVDPQGAVQFNLCCNAHVQSHLKFQSLRQFQRMIISNYAKDIQKYNALHLKMKFGTLSKILNKLRKF</sequence>
<name>A0A078ACI5_STYLE</name>
<dbReference type="EMBL" id="CCKQ01008432">
    <property type="protein sequence ID" value="CDW79889.1"/>
    <property type="molecule type" value="Genomic_DNA"/>
</dbReference>
<proteinExistence type="predicted"/>
<gene>
    <name evidence="1" type="primary">Contig15303.g16300</name>
    <name evidence="1" type="ORF">STYLEM_8881</name>
</gene>
<accession>A0A078ACI5</accession>
<dbReference type="Proteomes" id="UP000039865">
    <property type="component" value="Unassembled WGS sequence"/>
</dbReference>
<evidence type="ECO:0000313" key="1">
    <source>
        <dbReference type="EMBL" id="CDW79889.1"/>
    </source>
</evidence>
<dbReference type="InParanoid" id="A0A078ACI5"/>
<evidence type="ECO:0000313" key="2">
    <source>
        <dbReference type="Proteomes" id="UP000039865"/>
    </source>
</evidence>
<organism evidence="1 2">
    <name type="scientific">Stylonychia lemnae</name>
    <name type="common">Ciliate</name>
    <dbReference type="NCBI Taxonomy" id="5949"/>
    <lineage>
        <taxon>Eukaryota</taxon>
        <taxon>Sar</taxon>
        <taxon>Alveolata</taxon>
        <taxon>Ciliophora</taxon>
        <taxon>Intramacronucleata</taxon>
        <taxon>Spirotrichea</taxon>
        <taxon>Stichotrichia</taxon>
        <taxon>Sporadotrichida</taxon>
        <taxon>Oxytrichidae</taxon>
        <taxon>Stylonychinae</taxon>
        <taxon>Stylonychia</taxon>
    </lineage>
</organism>
<protein>
    <submittedName>
        <fullName evidence="1">Uncharacterized protein</fullName>
    </submittedName>
</protein>